<reference evidence="4 5" key="1">
    <citation type="submission" date="2023-08" db="EMBL/GenBank/DDBJ databases">
        <title>Characterization of two Paracoccaceae strains isolated from Phycosphere and proposal of Xinfangfangia lacusdiani sp. nov.</title>
        <authorList>
            <person name="Deng Y."/>
            <person name="Zhang Y.Q."/>
        </authorList>
    </citation>
    <scope>NUCLEOTIDE SEQUENCE [LARGE SCALE GENOMIC DNA]</scope>
    <source>
        <strain evidence="4 5">CPCC 101601</strain>
    </source>
</reference>
<keyword evidence="2 4" id="KW-0378">Hydrolase</keyword>
<feature type="domain" description="Nudix hydrolase" evidence="3">
    <location>
        <begin position="7"/>
        <end position="140"/>
    </location>
</feature>
<dbReference type="InterPro" id="IPR000086">
    <property type="entry name" value="NUDIX_hydrolase_dom"/>
</dbReference>
<dbReference type="EMBL" id="JAVDBT010000013">
    <property type="protein sequence ID" value="MDQ2067372.1"/>
    <property type="molecule type" value="Genomic_DNA"/>
</dbReference>
<name>A0ABU0W040_9RHOB</name>
<gene>
    <name evidence="4" type="ORF">Q9295_13420</name>
</gene>
<dbReference type="InterPro" id="IPR015797">
    <property type="entry name" value="NUDIX_hydrolase-like_dom_sf"/>
</dbReference>
<dbReference type="Pfam" id="PF00293">
    <property type="entry name" value="NUDIX"/>
    <property type="match status" value="1"/>
</dbReference>
<accession>A0ABU0W040</accession>
<comment type="cofactor">
    <cofactor evidence="1">
        <name>Mg(2+)</name>
        <dbReference type="ChEBI" id="CHEBI:18420"/>
    </cofactor>
</comment>
<dbReference type="GO" id="GO:0016787">
    <property type="term" value="F:hydrolase activity"/>
    <property type="evidence" value="ECO:0007669"/>
    <property type="project" value="UniProtKB-KW"/>
</dbReference>
<dbReference type="PROSITE" id="PS51462">
    <property type="entry name" value="NUDIX"/>
    <property type="match status" value="1"/>
</dbReference>
<evidence type="ECO:0000313" key="4">
    <source>
        <dbReference type="EMBL" id="MDQ2067372.1"/>
    </source>
</evidence>
<evidence type="ECO:0000313" key="5">
    <source>
        <dbReference type="Proteomes" id="UP001239680"/>
    </source>
</evidence>
<organism evidence="4 5">
    <name type="scientific">Pseudogemmobacter lacusdianii</name>
    <dbReference type="NCBI Taxonomy" id="3069608"/>
    <lineage>
        <taxon>Bacteria</taxon>
        <taxon>Pseudomonadati</taxon>
        <taxon>Pseudomonadota</taxon>
        <taxon>Alphaproteobacteria</taxon>
        <taxon>Rhodobacterales</taxon>
        <taxon>Paracoccaceae</taxon>
        <taxon>Pseudogemmobacter</taxon>
    </lineage>
</organism>
<dbReference type="PANTHER" id="PTHR43046:SF16">
    <property type="entry name" value="ADP-RIBOSE PYROPHOSPHATASE YJHB-RELATED"/>
    <property type="match status" value="1"/>
</dbReference>
<dbReference type="SUPFAM" id="SSF55811">
    <property type="entry name" value="Nudix"/>
    <property type="match status" value="1"/>
</dbReference>
<comment type="caution">
    <text evidence="4">The sequence shown here is derived from an EMBL/GenBank/DDBJ whole genome shotgun (WGS) entry which is preliminary data.</text>
</comment>
<evidence type="ECO:0000259" key="3">
    <source>
        <dbReference type="PROSITE" id="PS51462"/>
    </source>
</evidence>
<evidence type="ECO:0000256" key="2">
    <source>
        <dbReference type="ARBA" id="ARBA00022801"/>
    </source>
</evidence>
<evidence type="ECO:0000256" key="1">
    <source>
        <dbReference type="ARBA" id="ARBA00001946"/>
    </source>
</evidence>
<keyword evidence="5" id="KW-1185">Reference proteome</keyword>
<dbReference type="RefSeq" id="WP_306681079.1">
    <property type="nucleotide sequence ID" value="NZ_JAVDBT010000013.1"/>
</dbReference>
<dbReference type="EC" id="3.6.-.-" evidence="4"/>
<sequence length="154" mass="17407">MRKIRQKPRIAVRALILDQDQRLLLVNAFPDDAKSNLWCAPGGGCEGGVSLPENLAREVYEETGLRISVGAPALINEFHHPDSGFHQIDLFFRCTLIEGQLDDSWKDPEGVVTRRRFVSLAELALGKIRFKPDYLIEAAWGKDCLYDPLEEMIL</sequence>
<proteinExistence type="predicted"/>
<protein>
    <submittedName>
        <fullName evidence="4">NUDIX hydrolase</fullName>
        <ecNumber evidence="4">3.6.-.-</ecNumber>
    </submittedName>
</protein>
<dbReference type="Proteomes" id="UP001239680">
    <property type="component" value="Unassembled WGS sequence"/>
</dbReference>
<dbReference type="PANTHER" id="PTHR43046">
    <property type="entry name" value="GDP-MANNOSE MANNOSYL HYDROLASE"/>
    <property type="match status" value="1"/>
</dbReference>
<dbReference type="Gene3D" id="3.90.79.10">
    <property type="entry name" value="Nucleoside Triphosphate Pyrophosphohydrolase"/>
    <property type="match status" value="1"/>
</dbReference>